<dbReference type="InterPro" id="IPR043128">
    <property type="entry name" value="Rev_trsase/Diguanyl_cyclase"/>
</dbReference>
<dbReference type="AlphaFoldDB" id="A0A0D6MP10"/>
<dbReference type="EMBL" id="BALE01000040">
    <property type="protein sequence ID" value="GAN55181.1"/>
    <property type="molecule type" value="Genomic_DNA"/>
</dbReference>
<evidence type="ECO:0000259" key="1">
    <source>
        <dbReference type="PROSITE" id="PS50883"/>
    </source>
</evidence>
<dbReference type="SUPFAM" id="SSF55073">
    <property type="entry name" value="Nucleotide cyclase"/>
    <property type="match status" value="1"/>
</dbReference>
<accession>A0A0D6MP10</accession>
<dbReference type="InterPro" id="IPR000160">
    <property type="entry name" value="GGDEF_dom"/>
</dbReference>
<feature type="domain" description="EAL" evidence="1">
    <location>
        <begin position="306"/>
        <end position="552"/>
    </location>
</feature>
<proteinExistence type="predicted"/>
<dbReference type="Pfam" id="PF00563">
    <property type="entry name" value="EAL"/>
    <property type="match status" value="1"/>
</dbReference>
<protein>
    <submittedName>
        <fullName evidence="3">Sensory box/GGDEF family protein</fullName>
    </submittedName>
</protein>
<feature type="domain" description="GGDEF" evidence="2">
    <location>
        <begin position="164"/>
        <end position="297"/>
    </location>
</feature>
<dbReference type="SMART" id="SM00052">
    <property type="entry name" value="EAL"/>
    <property type="match status" value="1"/>
</dbReference>
<dbReference type="STRING" id="1231623.Tasa_040_003"/>
<dbReference type="Gene3D" id="3.30.70.270">
    <property type="match status" value="1"/>
</dbReference>
<reference evidence="3 4" key="1">
    <citation type="submission" date="2012-10" db="EMBL/GenBank/DDBJ databases">
        <title>Genome sequencing of Tanticharoenia sakaeratensis NBRC 103193.</title>
        <authorList>
            <person name="Azuma Y."/>
            <person name="Hadano H."/>
            <person name="Hirakawa H."/>
            <person name="Matsushita K."/>
        </authorList>
    </citation>
    <scope>NUCLEOTIDE SEQUENCE [LARGE SCALE GENOMIC DNA]</scope>
    <source>
        <strain evidence="3 4">NBRC 103193</strain>
    </source>
</reference>
<dbReference type="SUPFAM" id="SSF141868">
    <property type="entry name" value="EAL domain-like"/>
    <property type="match status" value="1"/>
</dbReference>
<organism evidence="3 4">
    <name type="scientific">Tanticharoenia sakaeratensis NBRC 103193</name>
    <dbReference type="NCBI Taxonomy" id="1231623"/>
    <lineage>
        <taxon>Bacteria</taxon>
        <taxon>Pseudomonadati</taxon>
        <taxon>Pseudomonadota</taxon>
        <taxon>Alphaproteobacteria</taxon>
        <taxon>Acetobacterales</taxon>
        <taxon>Acetobacteraceae</taxon>
        <taxon>Tanticharoenia</taxon>
    </lineage>
</organism>
<dbReference type="InterPro" id="IPR029787">
    <property type="entry name" value="Nucleotide_cyclase"/>
</dbReference>
<dbReference type="InterPro" id="IPR035919">
    <property type="entry name" value="EAL_sf"/>
</dbReference>
<evidence type="ECO:0000259" key="2">
    <source>
        <dbReference type="PROSITE" id="PS50887"/>
    </source>
</evidence>
<dbReference type="PANTHER" id="PTHR33121:SF70">
    <property type="entry name" value="SIGNALING PROTEIN YKOW"/>
    <property type="match status" value="1"/>
</dbReference>
<dbReference type="CDD" id="cd01948">
    <property type="entry name" value="EAL"/>
    <property type="match status" value="1"/>
</dbReference>
<dbReference type="Gene3D" id="3.20.20.450">
    <property type="entry name" value="EAL domain"/>
    <property type="match status" value="1"/>
</dbReference>
<gene>
    <name evidence="3" type="ORF">Tasa_040_003</name>
</gene>
<dbReference type="Pfam" id="PF00990">
    <property type="entry name" value="GGDEF"/>
    <property type="match status" value="1"/>
</dbReference>
<sequence length="552" mass="58633">MPVTAHGLPADIQDQALLVLRLAMRALSCPAAGILSLTSEGEVISLRTAGAVPALAVATIREIASSENGVILEPPEAGGWSIAGIPLSYGSARNDVLVACSSPGDPFDDSQIPALRDLADSACAMGVVSSSPVPRGMPGDTAGRIEAARRLNTLIGPDSAQRPRSLGLLRIDIDHLARLNTHHGWDVVDTLIAQVATRIRTAVPADSLVARYGGGSLAVITPTDLSATNTRSSVVAILKQMNAPFIVGDLEIRLSVSLGWAMYPMDGDTPDDLRSAASAALSQAVREGGGHEQRANVELTRSYRAARTLEQDLSHAVHHDGLHLTWLPTIETGSETVVAFEALSRWDRPGHGPVSPDLFVQCAEEAGLIEALDSWSMTSACRAAVGWPQPLRVCVNISPVWLSNGRLARLVEHVLQETGLAPERLQIELSEHRSFGSSRIAHQELSRVRAIGARIALDDFGAGFSSLNRLGTLPIDQIKLDRSFVQRLGGDFRVDEILGATLRLASALGVSCCAKGVETERQLAFLDAHGCDEVQGFLLGQPVGDRLMPLTA</sequence>
<dbReference type="InterPro" id="IPR050706">
    <property type="entry name" value="Cyclic-di-GMP_PDE-like"/>
</dbReference>
<dbReference type="NCBIfam" id="TIGR00254">
    <property type="entry name" value="GGDEF"/>
    <property type="match status" value="1"/>
</dbReference>
<dbReference type="PROSITE" id="PS50883">
    <property type="entry name" value="EAL"/>
    <property type="match status" value="1"/>
</dbReference>
<dbReference type="SMART" id="SM00267">
    <property type="entry name" value="GGDEF"/>
    <property type="match status" value="1"/>
</dbReference>
<dbReference type="CDD" id="cd01949">
    <property type="entry name" value="GGDEF"/>
    <property type="match status" value="1"/>
</dbReference>
<dbReference type="PANTHER" id="PTHR33121">
    <property type="entry name" value="CYCLIC DI-GMP PHOSPHODIESTERASE PDEF"/>
    <property type="match status" value="1"/>
</dbReference>
<evidence type="ECO:0000313" key="4">
    <source>
        <dbReference type="Proteomes" id="UP000032679"/>
    </source>
</evidence>
<dbReference type="InterPro" id="IPR001633">
    <property type="entry name" value="EAL_dom"/>
</dbReference>
<dbReference type="GO" id="GO:0071111">
    <property type="term" value="F:cyclic-guanylate-specific phosphodiesterase activity"/>
    <property type="evidence" value="ECO:0007669"/>
    <property type="project" value="InterPro"/>
</dbReference>
<comment type="caution">
    <text evidence="3">The sequence shown here is derived from an EMBL/GenBank/DDBJ whole genome shotgun (WGS) entry which is preliminary data.</text>
</comment>
<keyword evidence="4" id="KW-1185">Reference proteome</keyword>
<name>A0A0D6MP10_9PROT</name>
<dbReference type="Proteomes" id="UP000032679">
    <property type="component" value="Unassembled WGS sequence"/>
</dbReference>
<evidence type="ECO:0000313" key="3">
    <source>
        <dbReference type="EMBL" id="GAN55181.1"/>
    </source>
</evidence>
<dbReference type="PROSITE" id="PS50887">
    <property type="entry name" value="GGDEF"/>
    <property type="match status" value="1"/>
</dbReference>